<name>A0AAE1KV35_PETCI</name>
<dbReference type="Proteomes" id="UP001286313">
    <property type="component" value="Unassembled WGS sequence"/>
</dbReference>
<protein>
    <recommendedName>
        <fullName evidence="4">Carbohydrate sulfotransferase</fullName>
    </recommendedName>
</protein>
<evidence type="ECO:0008006" key="4">
    <source>
        <dbReference type="Google" id="ProtNLM"/>
    </source>
</evidence>
<dbReference type="GO" id="GO:0008146">
    <property type="term" value="F:sulfotransferase activity"/>
    <property type="evidence" value="ECO:0007669"/>
    <property type="project" value="InterPro"/>
</dbReference>
<organism evidence="2 3">
    <name type="scientific">Petrolisthes cinctipes</name>
    <name type="common">Flat porcelain crab</name>
    <dbReference type="NCBI Taxonomy" id="88211"/>
    <lineage>
        <taxon>Eukaryota</taxon>
        <taxon>Metazoa</taxon>
        <taxon>Ecdysozoa</taxon>
        <taxon>Arthropoda</taxon>
        <taxon>Crustacea</taxon>
        <taxon>Multicrustacea</taxon>
        <taxon>Malacostraca</taxon>
        <taxon>Eumalacostraca</taxon>
        <taxon>Eucarida</taxon>
        <taxon>Decapoda</taxon>
        <taxon>Pleocyemata</taxon>
        <taxon>Anomura</taxon>
        <taxon>Galatheoidea</taxon>
        <taxon>Porcellanidae</taxon>
        <taxon>Petrolisthes</taxon>
    </lineage>
</organism>
<gene>
    <name evidence="2" type="ORF">Pcinc_009826</name>
</gene>
<feature type="region of interest" description="Disordered" evidence="1">
    <location>
        <begin position="65"/>
        <end position="90"/>
    </location>
</feature>
<evidence type="ECO:0000256" key="1">
    <source>
        <dbReference type="SAM" id="MobiDB-lite"/>
    </source>
</evidence>
<dbReference type="AlphaFoldDB" id="A0AAE1KV35"/>
<keyword evidence="3" id="KW-1185">Reference proteome</keyword>
<evidence type="ECO:0000313" key="3">
    <source>
        <dbReference type="Proteomes" id="UP001286313"/>
    </source>
</evidence>
<dbReference type="EMBL" id="JAWQEG010000740">
    <property type="protein sequence ID" value="KAK3885999.1"/>
    <property type="molecule type" value="Genomic_DNA"/>
</dbReference>
<dbReference type="InterPro" id="IPR005331">
    <property type="entry name" value="Sulfotransferase"/>
</dbReference>
<reference evidence="2" key="1">
    <citation type="submission" date="2023-10" db="EMBL/GenBank/DDBJ databases">
        <title>Genome assemblies of two species of porcelain crab, Petrolisthes cinctipes and Petrolisthes manimaculis (Anomura: Porcellanidae).</title>
        <authorList>
            <person name="Angst P."/>
        </authorList>
    </citation>
    <scope>NUCLEOTIDE SEQUENCE</scope>
    <source>
        <strain evidence="2">PB745_01</strain>
        <tissue evidence="2">Gill</tissue>
    </source>
</reference>
<dbReference type="Pfam" id="PF03567">
    <property type="entry name" value="Sulfotransfer_2"/>
    <property type="match status" value="1"/>
</dbReference>
<proteinExistence type="predicted"/>
<dbReference type="GO" id="GO:0016020">
    <property type="term" value="C:membrane"/>
    <property type="evidence" value="ECO:0007669"/>
    <property type="project" value="InterPro"/>
</dbReference>
<sequence length="139" mass="15653">MAGFYPQGNVHTENWLINVRARDVLGLKEAASRLTSSVNVMIARHPLARFVSAFRDKFADGRRLDKPQSHEHYTSNGTVPRPREGVGPSDDLLTLDPNLLQYYLQLPPHLKAQVIHYYALDLKLLGFQVPPVLTSFTTS</sequence>
<comment type="caution">
    <text evidence="2">The sequence shown here is derived from an EMBL/GenBank/DDBJ whole genome shotgun (WGS) entry which is preliminary data.</text>
</comment>
<accession>A0AAE1KV35</accession>
<evidence type="ECO:0000313" key="2">
    <source>
        <dbReference type="EMBL" id="KAK3885999.1"/>
    </source>
</evidence>